<comment type="caution">
    <text evidence="1">The sequence shown here is derived from an EMBL/GenBank/DDBJ whole genome shotgun (WGS) entry which is preliminary data.</text>
</comment>
<organism evidence="1 2">
    <name type="scientific">Actinoplanes lobatus</name>
    <dbReference type="NCBI Taxonomy" id="113568"/>
    <lineage>
        <taxon>Bacteria</taxon>
        <taxon>Bacillati</taxon>
        <taxon>Actinomycetota</taxon>
        <taxon>Actinomycetes</taxon>
        <taxon>Micromonosporales</taxon>
        <taxon>Micromonosporaceae</taxon>
        <taxon>Actinoplanes</taxon>
    </lineage>
</organism>
<dbReference type="Proteomes" id="UP000631312">
    <property type="component" value="Unassembled WGS sequence"/>
</dbReference>
<reference evidence="1 2" key="1">
    <citation type="submission" date="2021-01" db="EMBL/GenBank/DDBJ databases">
        <title>Whole genome shotgun sequence of Actinoplanes lobatus NBRC 12513.</title>
        <authorList>
            <person name="Komaki H."/>
            <person name="Tamura T."/>
        </authorList>
    </citation>
    <scope>NUCLEOTIDE SEQUENCE [LARGE SCALE GENOMIC DNA]</scope>
    <source>
        <strain evidence="1 2">NBRC 12513</strain>
    </source>
</reference>
<dbReference type="EMBL" id="BOMP01000035">
    <property type="protein sequence ID" value="GIE39713.1"/>
    <property type="molecule type" value="Genomic_DNA"/>
</dbReference>
<keyword evidence="2" id="KW-1185">Reference proteome</keyword>
<evidence type="ECO:0000313" key="2">
    <source>
        <dbReference type="Proteomes" id="UP000631312"/>
    </source>
</evidence>
<sequence length="77" mass="8277">MCGERIAHIDPNGFWEWAIRQTPGGWVAAGRRALEGVAGITRLHAMIGQCLCDAEDLNTAAGRPVSLLMTDRSVTIA</sequence>
<evidence type="ECO:0000313" key="1">
    <source>
        <dbReference type="EMBL" id="GIE39713.1"/>
    </source>
</evidence>
<name>A0ABQ4AFC9_9ACTN</name>
<proteinExistence type="predicted"/>
<protein>
    <submittedName>
        <fullName evidence="1">Uncharacterized protein</fullName>
    </submittedName>
</protein>
<gene>
    <name evidence="1" type="ORF">Alo02nite_26110</name>
</gene>
<accession>A0ABQ4AFC9</accession>